<name>A0A0E9V463_ANGAN</name>
<sequence>MFWTQVAKLHNVQLIFVTNAGLFGEFLGCVKTSGTYQVCLISSPLYMGTRERIRDPTIDLRYHSLTKLQ</sequence>
<dbReference type="EMBL" id="GBXM01035668">
    <property type="protein sequence ID" value="JAH72909.1"/>
    <property type="molecule type" value="Transcribed_RNA"/>
</dbReference>
<dbReference type="AlphaFoldDB" id="A0A0E9V463"/>
<accession>A0A0E9V463</accession>
<proteinExistence type="predicted"/>
<protein>
    <submittedName>
        <fullName evidence="1">Uncharacterized protein</fullName>
    </submittedName>
</protein>
<evidence type="ECO:0000313" key="1">
    <source>
        <dbReference type="EMBL" id="JAH72909.1"/>
    </source>
</evidence>
<organism evidence="1">
    <name type="scientific">Anguilla anguilla</name>
    <name type="common">European freshwater eel</name>
    <name type="synonym">Muraena anguilla</name>
    <dbReference type="NCBI Taxonomy" id="7936"/>
    <lineage>
        <taxon>Eukaryota</taxon>
        <taxon>Metazoa</taxon>
        <taxon>Chordata</taxon>
        <taxon>Craniata</taxon>
        <taxon>Vertebrata</taxon>
        <taxon>Euteleostomi</taxon>
        <taxon>Actinopterygii</taxon>
        <taxon>Neopterygii</taxon>
        <taxon>Teleostei</taxon>
        <taxon>Anguilliformes</taxon>
        <taxon>Anguillidae</taxon>
        <taxon>Anguilla</taxon>
    </lineage>
</organism>
<reference evidence="1" key="2">
    <citation type="journal article" date="2015" name="Fish Shellfish Immunol.">
        <title>Early steps in the European eel (Anguilla anguilla)-Vibrio vulnificus interaction in the gills: Role of the RtxA13 toxin.</title>
        <authorList>
            <person name="Callol A."/>
            <person name="Pajuelo D."/>
            <person name="Ebbesson L."/>
            <person name="Teles M."/>
            <person name="MacKenzie S."/>
            <person name="Amaro C."/>
        </authorList>
    </citation>
    <scope>NUCLEOTIDE SEQUENCE</scope>
</reference>
<reference evidence="1" key="1">
    <citation type="submission" date="2014-11" db="EMBL/GenBank/DDBJ databases">
        <authorList>
            <person name="Amaro Gonzalez C."/>
        </authorList>
    </citation>
    <scope>NUCLEOTIDE SEQUENCE</scope>
</reference>